<evidence type="ECO:0000256" key="2">
    <source>
        <dbReference type="ARBA" id="ARBA00022448"/>
    </source>
</evidence>
<dbReference type="STRING" id="203124.Tery_3223"/>
<dbReference type="CDD" id="cd06261">
    <property type="entry name" value="TM_PBP2"/>
    <property type="match status" value="2"/>
</dbReference>
<feature type="transmembrane region" description="Helical" evidence="7">
    <location>
        <begin position="373"/>
        <end position="396"/>
    </location>
</feature>
<evidence type="ECO:0000256" key="3">
    <source>
        <dbReference type="ARBA" id="ARBA00022475"/>
    </source>
</evidence>
<dbReference type="InterPro" id="IPR035906">
    <property type="entry name" value="MetI-like_sf"/>
</dbReference>
<evidence type="ECO:0000256" key="6">
    <source>
        <dbReference type="ARBA" id="ARBA00023136"/>
    </source>
</evidence>
<feature type="transmembrane region" description="Helical" evidence="7">
    <location>
        <begin position="59"/>
        <end position="84"/>
    </location>
</feature>
<dbReference type="HOGENOM" id="CLU_021838_0_2_3"/>
<dbReference type="PROSITE" id="PS50928">
    <property type="entry name" value="ABC_TM1"/>
    <property type="match status" value="2"/>
</dbReference>
<feature type="transmembrane region" description="Helical" evidence="7">
    <location>
        <begin position="335"/>
        <end position="361"/>
    </location>
</feature>
<dbReference type="GO" id="GO:0055085">
    <property type="term" value="P:transmembrane transport"/>
    <property type="evidence" value="ECO:0007669"/>
    <property type="project" value="InterPro"/>
</dbReference>
<dbReference type="PROSITE" id="PS51257">
    <property type="entry name" value="PROKAR_LIPOPROTEIN"/>
    <property type="match status" value="1"/>
</dbReference>
<comment type="subcellular location">
    <subcellularLocation>
        <location evidence="1 7">Cell membrane</location>
        <topology evidence="1 7">Multi-pass membrane protein</topology>
    </subcellularLocation>
</comment>
<dbReference type="EMBL" id="CP000393">
    <property type="protein sequence ID" value="ABG52341.1"/>
    <property type="molecule type" value="Genomic_DNA"/>
</dbReference>
<name>Q10ZI3_TRIEI</name>
<keyword evidence="2 7" id="KW-0813">Transport</keyword>
<comment type="similarity">
    <text evidence="7">Belongs to the binding-protein-dependent transport system permease family.</text>
</comment>
<accession>Q10ZI3</accession>
<evidence type="ECO:0000256" key="1">
    <source>
        <dbReference type="ARBA" id="ARBA00004651"/>
    </source>
</evidence>
<keyword evidence="6 7" id="KW-0472">Membrane</keyword>
<dbReference type="KEGG" id="ter:Tery_3223"/>
<feature type="transmembrane region" description="Helical" evidence="7">
    <location>
        <begin position="524"/>
        <end position="544"/>
    </location>
</feature>
<feature type="transmembrane region" description="Helical" evidence="7">
    <location>
        <begin position="246"/>
        <end position="267"/>
    </location>
</feature>
<dbReference type="AlphaFoldDB" id="Q10ZI3"/>
<dbReference type="PANTHER" id="PTHR30183">
    <property type="entry name" value="MOLYBDENUM TRANSPORT SYSTEM PERMEASE PROTEIN MODB"/>
    <property type="match status" value="1"/>
</dbReference>
<keyword evidence="4 7" id="KW-0812">Transmembrane</keyword>
<sequence length="555" mass="60942">MLGQMKKFNRLNWNASTIFVVAIACLISAPVVFVLSSIFSDTGEIWSHLASTVLPRYLLNSFILMLGVGCGVSIIGVGAAWLITMCRFPGSRIFEWAMLLPLATPAYILAYTYTELLEFYGPVQMWLREIFGWTSISDYWFPQIRSLGGAIALLTLTLYPYVYLLTRVAFLEQSTCTLEASRSLGANPWRSFFTIALPLARPAIMAGLALALMETLNDFGTVQYFGVDTFTTGIYRTWFGMGERVAAAQLAAMLLLFILWLILLELWSRRQAKYYQTSSQQQNLQQFPLDRIRGIATSFACLLPVFLGFLLPAGLLLEMTITESGASFRGRFWDYASHSLTLAGITAILGVAIAVIMAYGVRLNQNLGMRISTRIAAIGYAVPGSVIAVGILIPIGTVDNAIDSFMRSMFGISTGLLLSGTITALVFAYLVRFMAVAFGAVESSLVKIKPSLDDASRSLGYGSTKTLIKVHVPMMWGGLLTGAMLTFVDVMKELPATMVIRPFNFDTLAVRVYNLAADERLTEAAGPALAIVLVGIIPVIILSLKIAKSRQYQDY</sequence>
<feature type="domain" description="ABC transmembrane type-1" evidence="8">
    <location>
        <begin position="336"/>
        <end position="546"/>
    </location>
</feature>
<feature type="domain" description="ABC transmembrane type-1" evidence="8">
    <location>
        <begin position="58"/>
        <end position="263"/>
    </location>
</feature>
<keyword evidence="5 7" id="KW-1133">Transmembrane helix</keyword>
<dbReference type="OrthoDB" id="9776648at2"/>
<dbReference type="Gene3D" id="1.10.3720.10">
    <property type="entry name" value="MetI-like"/>
    <property type="match status" value="2"/>
</dbReference>
<dbReference type="SUPFAM" id="SSF161098">
    <property type="entry name" value="MetI-like"/>
    <property type="match status" value="2"/>
</dbReference>
<dbReference type="eggNOG" id="COG1178">
    <property type="taxonomic scope" value="Bacteria"/>
</dbReference>
<feature type="transmembrane region" description="Helical" evidence="7">
    <location>
        <begin position="416"/>
        <end position="441"/>
    </location>
</feature>
<dbReference type="GO" id="GO:0005886">
    <property type="term" value="C:plasma membrane"/>
    <property type="evidence" value="ECO:0007669"/>
    <property type="project" value="UniProtKB-SubCell"/>
</dbReference>
<keyword evidence="3" id="KW-1003">Cell membrane</keyword>
<proteinExistence type="inferred from homology"/>
<feature type="transmembrane region" description="Helical" evidence="7">
    <location>
        <begin position="147"/>
        <end position="170"/>
    </location>
</feature>
<protein>
    <submittedName>
        <fullName evidence="9">Binding-protein-dependent transport systems inner membrane component</fullName>
    </submittedName>
</protein>
<reference evidence="9" key="1">
    <citation type="submission" date="2006-06" db="EMBL/GenBank/DDBJ databases">
        <title>Complete sequence of Trichodesmium erythraeum IMS101.</title>
        <authorList>
            <consortium name="US DOE Joint Genome Institute"/>
            <person name="Copeland A."/>
            <person name="Lucas S."/>
            <person name="Lapidus A."/>
            <person name="Barry K."/>
            <person name="Detter J.C."/>
            <person name="Glavina del Rio T."/>
            <person name="Hammon N."/>
            <person name="Israni S."/>
            <person name="Dalin E."/>
            <person name="Tice H."/>
            <person name="Pitluck S."/>
            <person name="Kiss H."/>
            <person name="Munk A.C."/>
            <person name="Brettin T."/>
            <person name="Bruce D."/>
            <person name="Han C."/>
            <person name="Tapia R."/>
            <person name="Gilna P."/>
            <person name="Schmutz J."/>
            <person name="Larimer F."/>
            <person name="Land M."/>
            <person name="Hauser L."/>
            <person name="Kyrpides N."/>
            <person name="Kim E."/>
            <person name="Richardson P."/>
        </authorList>
    </citation>
    <scope>NUCLEOTIDE SEQUENCE [LARGE SCALE GENOMIC DNA]</scope>
    <source>
        <strain evidence="9">IMS101</strain>
    </source>
</reference>
<gene>
    <name evidence="9" type="ordered locus">Tery_3223</name>
</gene>
<dbReference type="RefSeq" id="WP_011612686.1">
    <property type="nucleotide sequence ID" value="NC_008312.1"/>
</dbReference>
<feature type="transmembrane region" description="Helical" evidence="7">
    <location>
        <begin position="12"/>
        <end position="39"/>
    </location>
</feature>
<evidence type="ECO:0000256" key="5">
    <source>
        <dbReference type="ARBA" id="ARBA00022989"/>
    </source>
</evidence>
<evidence type="ECO:0000259" key="8">
    <source>
        <dbReference type="PROSITE" id="PS50928"/>
    </source>
</evidence>
<dbReference type="FunFam" id="1.10.3720.10:FF:000088">
    <property type="entry name" value="Iron(III) ABC transporter, permease protein"/>
    <property type="match status" value="1"/>
</dbReference>
<feature type="transmembrane region" description="Helical" evidence="7">
    <location>
        <begin position="295"/>
        <end position="315"/>
    </location>
</feature>
<organism evidence="9">
    <name type="scientific">Trichodesmium erythraeum (strain IMS101)</name>
    <dbReference type="NCBI Taxonomy" id="203124"/>
    <lineage>
        <taxon>Bacteria</taxon>
        <taxon>Bacillati</taxon>
        <taxon>Cyanobacteriota</taxon>
        <taxon>Cyanophyceae</taxon>
        <taxon>Oscillatoriophycideae</taxon>
        <taxon>Oscillatoriales</taxon>
        <taxon>Microcoleaceae</taxon>
        <taxon>Trichodesmium</taxon>
    </lineage>
</organism>
<evidence type="ECO:0000256" key="7">
    <source>
        <dbReference type="RuleBase" id="RU363032"/>
    </source>
</evidence>
<dbReference type="Pfam" id="PF00528">
    <property type="entry name" value="BPD_transp_1"/>
    <property type="match status" value="1"/>
</dbReference>
<dbReference type="InterPro" id="IPR000515">
    <property type="entry name" value="MetI-like"/>
</dbReference>
<feature type="transmembrane region" description="Helical" evidence="7">
    <location>
        <begin position="96"/>
        <end position="114"/>
    </location>
</feature>
<evidence type="ECO:0000313" key="9">
    <source>
        <dbReference type="EMBL" id="ABG52341.1"/>
    </source>
</evidence>
<evidence type="ECO:0000256" key="4">
    <source>
        <dbReference type="ARBA" id="ARBA00022692"/>
    </source>
</evidence>
<feature type="transmembrane region" description="Helical" evidence="7">
    <location>
        <begin position="467"/>
        <end position="488"/>
    </location>
</feature>
<feature type="transmembrane region" description="Helical" evidence="7">
    <location>
        <begin position="191"/>
        <end position="213"/>
    </location>
</feature>
<dbReference type="PANTHER" id="PTHR30183:SF2">
    <property type="entry name" value="IRON UTILIZATION PROTEIN"/>
    <property type="match status" value="1"/>
</dbReference>